<dbReference type="Proteomes" id="UP000792457">
    <property type="component" value="Unassembled WGS sequence"/>
</dbReference>
<dbReference type="SUPFAM" id="SSF90123">
    <property type="entry name" value="ABC transporter transmembrane region"/>
    <property type="match status" value="2"/>
</dbReference>
<dbReference type="InterPro" id="IPR003593">
    <property type="entry name" value="AAA+_ATPase"/>
</dbReference>
<keyword evidence="7 9" id="KW-1133">Transmembrane helix</keyword>
<feature type="domain" description="ABC transmembrane type-1" evidence="11">
    <location>
        <begin position="1"/>
        <end position="77"/>
    </location>
</feature>
<gene>
    <name evidence="12" type="ORF">J437_LFUL001421</name>
</gene>
<dbReference type="Gene3D" id="1.20.1560.10">
    <property type="entry name" value="ABC transporter type 1, transmembrane domain"/>
    <property type="match status" value="3"/>
</dbReference>
<dbReference type="OrthoDB" id="6500128at2759"/>
<dbReference type="PROSITE" id="PS50893">
    <property type="entry name" value="ABC_TRANSPORTER_2"/>
    <property type="match status" value="1"/>
</dbReference>
<dbReference type="GO" id="GO:0090374">
    <property type="term" value="P:oligopeptide export from mitochondrion"/>
    <property type="evidence" value="ECO:0007669"/>
    <property type="project" value="TreeGrafter"/>
</dbReference>
<dbReference type="PANTHER" id="PTHR43394">
    <property type="entry name" value="ATP-DEPENDENT PERMEASE MDL1, MITOCHONDRIAL"/>
    <property type="match status" value="1"/>
</dbReference>
<dbReference type="SUPFAM" id="SSF52540">
    <property type="entry name" value="P-loop containing nucleoside triphosphate hydrolases"/>
    <property type="match status" value="1"/>
</dbReference>
<dbReference type="AlphaFoldDB" id="A0A8K0JXU7"/>
<evidence type="ECO:0000256" key="7">
    <source>
        <dbReference type="ARBA" id="ARBA00022989"/>
    </source>
</evidence>
<feature type="transmembrane region" description="Helical" evidence="9">
    <location>
        <begin position="12"/>
        <end position="37"/>
    </location>
</feature>
<name>A0A8K0JXU7_LADFU</name>
<evidence type="ECO:0000256" key="5">
    <source>
        <dbReference type="ARBA" id="ARBA00022741"/>
    </source>
</evidence>
<dbReference type="InterPro" id="IPR039421">
    <property type="entry name" value="Type_1_exporter"/>
</dbReference>
<accession>A0A8K0JXU7</accession>
<dbReference type="Pfam" id="PF00005">
    <property type="entry name" value="ABC_tran"/>
    <property type="match status" value="1"/>
</dbReference>
<comment type="subcellular location">
    <subcellularLocation>
        <location evidence="1">Membrane</location>
        <topology evidence="1">Multi-pass membrane protein</topology>
    </subcellularLocation>
</comment>
<organism evidence="12 13">
    <name type="scientific">Ladona fulva</name>
    <name type="common">Scarce chaser dragonfly</name>
    <name type="synonym">Libellula fulva</name>
    <dbReference type="NCBI Taxonomy" id="123851"/>
    <lineage>
        <taxon>Eukaryota</taxon>
        <taxon>Metazoa</taxon>
        <taxon>Ecdysozoa</taxon>
        <taxon>Arthropoda</taxon>
        <taxon>Hexapoda</taxon>
        <taxon>Insecta</taxon>
        <taxon>Pterygota</taxon>
        <taxon>Palaeoptera</taxon>
        <taxon>Odonata</taxon>
        <taxon>Epiprocta</taxon>
        <taxon>Anisoptera</taxon>
        <taxon>Libelluloidea</taxon>
        <taxon>Libellulidae</taxon>
        <taxon>Ladona</taxon>
    </lineage>
</organism>
<dbReference type="GO" id="GO:0015421">
    <property type="term" value="F:ABC-type oligopeptide transporter activity"/>
    <property type="evidence" value="ECO:0007669"/>
    <property type="project" value="TreeGrafter"/>
</dbReference>
<evidence type="ECO:0000256" key="1">
    <source>
        <dbReference type="ARBA" id="ARBA00004141"/>
    </source>
</evidence>
<keyword evidence="3" id="KW-0813">Transport</keyword>
<keyword evidence="5" id="KW-0547">Nucleotide-binding</keyword>
<keyword evidence="6" id="KW-0067">ATP-binding</keyword>
<feature type="domain" description="ABC transporter" evidence="10">
    <location>
        <begin position="112"/>
        <end position="355"/>
    </location>
</feature>
<reference evidence="12" key="1">
    <citation type="submission" date="2013-04" db="EMBL/GenBank/DDBJ databases">
        <authorList>
            <person name="Qu J."/>
            <person name="Murali S.C."/>
            <person name="Bandaranaike D."/>
            <person name="Bellair M."/>
            <person name="Blankenburg K."/>
            <person name="Chao H."/>
            <person name="Dinh H."/>
            <person name="Doddapaneni H."/>
            <person name="Downs B."/>
            <person name="Dugan-Rocha S."/>
            <person name="Elkadiri S."/>
            <person name="Gnanaolivu R.D."/>
            <person name="Hernandez B."/>
            <person name="Javaid M."/>
            <person name="Jayaseelan J.C."/>
            <person name="Lee S."/>
            <person name="Li M."/>
            <person name="Ming W."/>
            <person name="Munidasa M."/>
            <person name="Muniz J."/>
            <person name="Nguyen L."/>
            <person name="Ongeri F."/>
            <person name="Osuji N."/>
            <person name="Pu L.-L."/>
            <person name="Puazo M."/>
            <person name="Qu C."/>
            <person name="Quiroz J."/>
            <person name="Raj R."/>
            <person name="Weissenberger G."/>
            <person name="Xin Y."/>
            <person name="Zou X."/>
            <person name="Han Y."/>
            <person name="Richards S."/>
            <person name="Worley K."/>
            <person name="Muzny D."/>
            <person name="Gibbs R."/>
        </authorList>
    </citation>
    <scope>NUCLEOTIDE SEQUENCE</scope>
    <source>
        <strain evidence="12">Sampled in the wild</strain>
    </source>
</reference>
<comment type="similarity">
    <text evidence="2">Belongs to the ABC transporter superfamily. ABCB family. Multidrug resistance exporter (TC 3.A.1.201) subfamily.</text>
</comment>
<dbReference type="PROSITE" id="PS50929">
    <property type="entry name" value="ABC_TM1F"/>
    <property type="match status" value="1"/>
</dbReference>
<evidence type="ECO:0000313" key="13">
    <source>
        <dbReference type="Proteomes" id="UP000792457"/>
    </source>
</evidence>
<dbReference type="Pfam" id="PF00664">
    <property type="entry name" value="ABC_membrane"/>
    <property type="match status" value="2"/>
</dbReference>
<evidence type="ECO:0000256" key="6">
    <source>
        <dbReference type="ARBA" id="ARBA00022840"/>
    </source>
</evidence>
<evidence type="ECO:0000256" key="8">
    <source>
        <dbReference type="ARBA" id="ARBA00023136"/>
    </source>
</evidence>
<dbReference type="InterPro" id="IPR003439">
    <property type="entry name" value="ABC_transporter-like_ATP-bd"/>
</dbReference>
<reference evidence="12" key="2">
    <citation type="submission" date="2017-10" db="EMBL/GenBank/DDBJ databases">
        <title>Ladona fulva Genome sequencing and assembly.</title>
        <authorList>
            <person name="Murali S."/>
            <person name="Richards S."/>
            <person name="Bandaranaike D."/>
            <person name="Bellair M."/>
            <person name="Blankenburg K."/>
            <person name="Chao H."/>
            <person name="Dinh H."/>
            <person name="Doddapaneni H."/>
            <person name="Dugan-Rocha S."/>
            <person name="Elkadiri S."/>
            <person name="Gnanaolivu R."/>
            <person name="Hernandez B."/>
            <person name="Skinner E."/>
            <person name="Javaid M."/>
            <person name="Lee S."/>
            <person name="Li M."/>
            <person name="Ming W."/>
            <person name="Munidasa M."/>
            <person name="Muniz J."/>
            <person name="Nguyen L."/>
            <person name="Hughes D."/>
            <person name="Osuji N."/>
            <person name="Pu L.-L."/>
            <person name="Puazo M."/>
            <person name="Qu C."/>
            <person name="Quiroz J."/>
            <person name="Raj R."/>
            <person name="Weissenberger G."/>
            <person name="Xin Y."/>
            <person name="Zou X."/>
            <person name="Han Y."/>
            <person name="Worley K."/>
            <person name="Muzny D."/>
            <person name="Gibbs R."/>
        </authorList>
    </citation>
    <scope>NUCLEOTIDE SEQUENCE</scope>
    <source>
        <strain evidence="12">Sampled in the wild</strain>
    </source>
</reference>
<sequence length="529" mass="57718">MESGHKLAMRKYYILAFGIAGVYFVTYGAYGLAFWYGSELIGDGKCTPGSVFTVFFSVMAGAFSLGNALPFVNAVSTAIGAASTIFGIIDRVPEIDSYSKDGMTPMTVFGKIQFKGVNFVYPSRPDVKVLKNFSVDIEPGKKVALVGSSGAGKSTVVGLLMRFYDPISGKINLDGVDIRSLNLHWLRSQIGLVSQEPVLFGTTIAENIRYGREDVTLKEIQNAAELANAHGFISSLPLVCTISIEGYDTLVGERGAQLSGGQKQRIAIARALVRDPKVLLLDEATSALDSHSEGVVQEALEKAMAGRTTIIIAHRLSTIRNADVIYAMKNGDIVEWGSHNELMANTNLYYTLVMTQTAIDDDENEAGEGTEDDDVKVTAGGDDQVHCSENHSCIETEKGISRERKKRISYHSSLSSIHGDPELDRLEEEVRKERDFSFSFWRLFLLNQPEWSSLSVGLIGCCLCGAIMPVFAYFYGEIFAVASTSAAREQLKYGIAGGIAEEVLSSIRTVTSFGGQPREVQRYVLITIF</sequence>
<dbReference type="InterPro" id="IPR027417">
    <property type="entry name" value="P-loop_NTPase"/>
</dbReference>
<dbReference type="InterPro" id="IPR017871">
    <property type="entry name" value="ABC_transporter-like_CS"/>
</dbReference>
<dbReference type="GO" id="GO:0005524">
    <property type="term" value="F:ATP binding"/>
    <property type="evidence" value="ECO:0007669"/>
    <property type="project" value="UniProtKB-KW"/>
</dbReference>
<dbReference type="InterPro" id="IPR011527">
    <property type="entry name" value="ABC1_TM_dom"/>
</dbReference>
<dbReference type="GO" id="GO:0016887">
    <property type="term" value="F:ATP hydrolysis activity"/>
    <property type="evidence" value="ECO:0007669"/>
    <property type="project" value="InterPro"/>
</dbReference>
<dbReference type="CDD" id="cd03249">
    <property type="entry name" value="ABC_MTABC3_MDL1_MDL2"/>
    <property type="match status" value="1"/>
</dbReference>
<evidence type="ECO:0000256" key="2">
    <source>
        <dbReference type="ARBA" id="ARBA00007577"/>
    </source>
</evidence>
<proteinExistence type="inferred from homology"/>
<keyword evidence="4 9" id="KW-0812">Transmembrane</keyword>
<evidence type="ECO:0000313" key="12">
    <source>
        <dbReference type="EMBL" id="KAG8222223.1"/>
    </source>
</evidence>
<keyword evidence="8 9" id="KW-0472">Membrane</keyword>
<dbReference type="GO" id="GO:0005743">
    <property type="term" value="C:mitochondrial inner membrane"/>
    <property type="evidence" value="ECO:0007669"/>
    <property type="project" value="TreeGrafter"/>
</dbReference>
<feature type="transmembrane region" description="Helical" evidence="9">
    <location>
        <begin position="451"/>
        <end position="475"/>
    </location>
</feature>
<comment type="caution">
    <text evidence="12">The sequence shown here is derived from an EMBL/GenBank/DDBJ whole genome shotgun (WGS) entry which is preliminary data.</text>
</comment>
<dbReference type="PROSITE" id="PS00211">
    <property type="entry name" value="ABC_TRANSPORTER_1"/>
    <property type="match status" value="1"/>
</dbReference>
<dbReference type="InterPro" id="IPR036640">
    <property type="entry name" value="ABC1_TM_sf"/>
</dbReference>
<keyword evidence="13" id="KW-1185">Reference proteome</keyword>
<evidence type="ECO:0000256" key="9">
    <source>
        <dbReference type="SAM" id="Phobius"/>
    </source>
</evidence>
<feature type="transmembrane region" description="Helical" evidence="9">
    <location>
        <begin position="49"/>
        <end position="69"/>
    </location>
</feature>
<dbReference type="SMART" id="SM00382">
    <property type="entry name" value="AAA"/>
    <property type="match status" value="1"/>
</dbReference>
<evidence type="ECO:0000259" key="11">
    <source>
        <dbReference type="PROSITE" id="PS50929"/>
    </source>
</evidence>
<dbReference type="FunFam" id="3.40.50.300:FF:000205">
    <property type="entry name" value="ABC transporter B family member 4"/>
    <property type="match status" value="1"/>
</dbReference>
<evidence type="ECO:0000259" key="10">
    <source>
        <dbReference type="PROSITE" id="PS50893"/>
    </source>
</evidence>
<protein>
    <submittedName>
        <fullName evidence="12">Uncharacterized protein</fullName>
    </submittedName>
</protein>
<evidence type="ECO:0000256" key="3">
    <source>
        <dbReference type="ARBA" id="ARBA00022448"/>
    </source>
</evidence>
<dbReference type="PANTHER" id="PTHR43394:SF27">
    <property type="entry name" value="ATP-DEPENDENT TRANSLOCASE ABCB1-LIKE"/>
    <property type="match status" value="1"/>
</dbReference>
<evidence type="ECO:0000256" key="4">
    <source>
        <dbReference type="ARBA" id="ARBA00022692"/>
    </source>
</evidence>
<dbReference type="EMBL" id="KZ308127">
    <property type="protein sequence ID" value="KAG8222223.1"/>
    <property type="molecule type" value="Genomic_DNA"/>
</dbReference>
<dbReference type="Gene3D" id="3.40.50.300">
    <property type="entry name" value="P-loop containing nucleotide triphosphate hydrolases"/>
    <property type="match status" value="1"/>
</dbReference>